<dbReference type="PROSITE" id="PS00108">
    <property type="entry name" value="PROTEIN_KINASE_ST"/>
    <property type="match status" value="1"/>
</dbReference>
<evidence type="ECO:0000256" key="7">
    <source>
        <dbReference type="ARBA" id="ARBA00023306"/>
    </source>
</evidence>
<dbReference type="PIRSF" id="PIRSF000654">
    <property type="entry name" value="Integrin-linked_kinase"/>
    <property type="match status" value="1"/>
</dbReference>
<organism evidence="14 15">
    <name type="scientific">Schistosoma margrebowiei</name>
    <dbReference type="NCBI Taxonomy" id="48269"/>
    <lineage>
        <taxon>Eukaryota</taxon>
        <taxon>Metazoa</taxon>
        <taxon>Spiralia</taxon>
        <taxon>Lophotrochozoa</taxon>
        <taxon>Platyhelminthes</taxon>
        <taxon>Trematoda</taxon>
        <taxon>Digenea</taxon>
        <taxon>Strigeidida</taxon>
        <taxon>Schistosomatoidea</taxon>
        <taxon>Schistosomatidae</taxon>
        <taxon>Schistosoma</taxon>
    </lineage>
</organism>
<evidence type="ECO:0000256" key="12">
    <source>
        <dbReference type="RuleBase" id="RU361165"/>
    </source>
</evidence>
<dbReference type="InterPro" id="IPR008350">
    <property type="entry name" value="MAPK_ERK3/4"/>
</dbReference>
<evidence type="ECO:0000256" key="10">
    <source>
        <dbReference type="PROSITE-ProRule" id="PRU10141"/>
    </source>
</evidence>
<dbReference type="FunFam" id="3.30.200.20:FF:001058">
    <property type="entry name" value="Mitogen-activated protein kinase"/>
    <property type="match status" value="1"/>
</dbReference>
<comment type="catalytic activity">
    <reaction evidence="9">
        <text>L-seryl-[protein] + ATP = O-phospho-L-seryl-[protein] + ADP + H(+)</text>
        <dbReference type="Rhea" id="RHEA:17989"/>
        <dbReference type="Rhea" id="RHEA-COMP:9863"/>
        <dbReference type="Rhea" id="RHEA-COMP:11604"/>
        <dbReference type="ChEBI" id="CHEBI:15378"/>
        <dbReference type="ChEBI" id="CHEBI:29999"/>
        <dbReference type="ChEBI" id="CHEBI:30616"/>
        <dbReference type="ChEBI" id="CHEBI:83421"/>
        <dbReference type="ChEBI" id="CHEBI:456216"/>
        <dbReference type="EC" id="2.7.11.24"/>
    </reaction>
</comment>
<dbReference type="InterPro" id="IPR050117">
    <property type="entry name" value="MAPK"/>
</dbReference>
<evidence type="ECO:0000313" key="15">
    <source>
        <dbReference type="WBParaSite" id="SMRG1_85740.1"/>
    </source>
</evidence>
<keyword evidence="6 10" id="KW-0067">ATP-binding</keyword>
<evidence type="ECO:0000256" key="6">
    <source>
        <dbReference type="ARBA" id="ARBA00022840"/>
    </source>
</evidence>
<dbReference type="InterPro" id="IPR011009">
    <property type="entry name" value="Kinase-like_dom_sf"/>
</dbReference>
<dbReference type="AlphaFoldDB" id="A0AA85AHM7"/>
<evidence type="ECO:0000256" key="9">
    <source>
        <dbReference type="ARBA" id="ARBA00048312"/>
    </source>
</evidence>
<dbReference type="InterPro" id="IPR000719">
    <property type="entry name" value="Prot_kinase_dom"/>
</dbReference>
<keyword evidence="4 10" id="KW-0547">Nucleotide-binding</keyword>
<dbReference type="WBParaSite" id="SMRG1_85740.1">
    <property type="protein sequence ID" value="SMRG1_85740.1"/>
    <property type="gene ID" value="SMRG1_85740"/>
</dbReference>
<dbReference type="EC" id="2.7.11.24" evidence="12"/>
<comment type="catalytic activity">
    <reaction evidence="8 12">
        <text>L-threonyl-[protein] + ATP = O-phospho-L-threonyl-[protein] + ADP + H(+)</text>
        <dbReference type="Rhea" id="RHEA:46608"/>
        <dbReference type="Rhea" id="RHEA-COMP:11060"/>
        <dbReference type="Rhea" id="RHEA-COMP:11605"/>
        <dbReference type="ChEBI" id="CHEBI:15378"/>
        <dbReference type="ChEBI" id="CHEBI:30013"/>
        <dbReference type="ChEBI" id="CHEBI:30616"/>
        <dbReference type="ChEBI" id="CHEBI:61977"/>
        <dbReference type="ChEBI" id="CHEBI:456216"/>
        <dbReference type="EC" id="2.7.11.24"/>
    </reaction>
</comment>
<comment type="activity regulation">
    <text evidence="12">Activated by threonine and tyrosine phosphorylation.</text>
</comment>
<comment type="cofactor">
    <cofactor evidence="12">
        <name>Mg(2+)</name>
        <dbReference type="ChEBI" id="CHEBI:18420"/>
    </cofactor>
</comment>
<keyword evidence="7" id="KW-0131">Cell cycle</keyword>
<dbReference type="PROSITE" id="PS50011">
    <property type="entry name" value="PROTEIN_KINASE_DOM"/>
    <property type="match status" value="1"/>
</dbReference>
<feature type="domain" description="Protein kinase" evidence="13">
    <location>
        <begin position="13"/>
        <end position="243"/>
    </location>
</feature>
<evidence type="ECO:0000256" key="11">
    <source>
        <dbReference type="RuleBase" id="RU000304"/>
    </source>
</evidence>
<keyword evidence="1 11" id="KW-0723">Serine/threonine-protein kinase</keyword>
<dbReference type="GO" id="GO:0005524">
    <property type="term" value="F:ATP binding"/>
    <property type="evidence" value="ECO:0007669"/>
    <property type="project" value="UniProtKB-UniRule"/>
</dbReference>
<dbReference type="InterPro" id="IPR003527">
    <property type="entry name" value="MAP_kinase_CS"/>
</dbReference>
<proteinExistence type="inferred from homology"/>
<keyword evidence="2" id="KW-0597">Phosphoprotein</keyword>
<sequence>MSSELEPHILKRYEIEKRIGKGAYGIVWKAINRKTKEVVALKKNFDAFRNQTDAQRTFREIAFLQAFGNHPNIIGLYNVIRAECDKDIYLVFEYMETDLHNVIRKGNILKDIHKQYIMYQLFKATAYLHSGEVIHRDLKPSNVLLDSDCSVKLCDFGLARSLKGRNMKYEYNNATRWYRAPEILLACHDYTKGVDIWSLGCILGEMLIGTPLFPGTSTLDQIGRIMAGLPKLSREGNEFLLNN</sequence>
<evidence type="ECO:0000256" key="5">
    <source>
        <dbReference type="ARBA" id="ARBA00022777"/>
    </source>
</evidence>
<keyword evidence="12" id="KW-0460">Magnesium</keyword>
<dbReference type="PROSITE" id="PS01351">
    <property type="entry name" value="MAPK"/>
    <property type="match status" value="1"/>
</dbReference>
<reference evidence="15" key="1">
    <citation type="submission" date="2023-11" db="UniProtKB">
        <authorList>
            <consortium name="WormBaseParasite"/>
        </authorList>
    </citation>
    <scope>IDENTIFICATION</scope>
</reference>
<evidence type="ECO:0000259" key="13">
    <source>
        <dbReference type="PROSITE" id="PS50011"/>
    </source>
</evidence>
<dbReference type="InterPro" id="IPR008271">
    <property type="entry name" value="Ser/Thr_kinase_AS"/>
</dbReference>
<evidence type="ECO:0000256" key="8">
    <source>
        <dbReference type="ARBA" id="ARBA00047592"/>
    </source>
</evidence>
<dbReference type="Pfam" id="PF00069">
    <property type="entry name" value="Pkinase"/>
    <property type="match status" value="1"/>
</dbReference>
<dbReference type="SUPFAM" id="SSF56112">
    <property type="entry name" value="Protein kinase-like (PK-like)"/>
    <property type="match status" value="1"/>
</dbReference>
<dbReference type="FunFam" id="1.10.510.10:FF:000624">
    <property type="entry name" value="Mitogen-activated protein kinase"/>
    <property type="match status" value="1"/>
</dbReference>
<dbReference type="PANTHER" id="PTHR24055">
    <property type="entry name" value="MITOGEN-ACTIVATED PROTEIN KINASE"/>
    <property type="match status" value="1"/>
</dbReference>
<keyword evidence="5 12" id="KW-0418">Kinase</keyword>
<feature type="binding site" evidence="10">
    <location>
        <position position="42"/>
    </location>
    <ligand>
        <name>ATP</name>
        <dbReference type="ChEBI" id="CHEBI:30616"/>
    </ligand>
</feature>
<accession>A0AA85AHM7</accession>
<evidence type="ECO:0000256" key="3">
    <source>
        <dbReference type="ARBA" id="ARBA00022679"/>
    </source>
</evidence>
<keyword evidence="3 12" id="KW-0808">Transferase</keyword>
<dbReference type="PRINTS" id="PR01771">
    <property type="entry name" value="ERK3ERK4MAPK"/>
</dbReference>
<dbReference type="Proteomes" id="UP000050790">
    <property type="component" value="Unassembled WGS sequence"/>
</dbReference>
<dbReference type="GO" id="GO:0004707">
    <property type="term" value="F:MAP kinase activity"/>
    <property type="evidence" value="ECO:0007669"/>
    <property type="project" value="UniProtKB-EC"/>
</dbReference>
<dbReference type="InterPro" id="IPR017441">
    <property type="entry name" value="Protein_kinase_ATP_BS"/>
</dbReference>
<evidence type="ECO:0000313" key="14">
    <source>
        <dbReference type="Proteomes" id="UP000050790"/>
    </source>
</evidence>
<dbReference type="Gene3D" id="1.10.510.10">
    <property type="entry name" value="Transferase(Phosphotransferase) domain 1"/>
    <property type="match status" value="1"/>
</dbReference>
<evidence type="ECO:0000256" key="2">
    <source>
        <dbReference type="ARBA" id="ARBA00022553"/>
    </source>
</evidence>
<protein>
    <recommendedName>
        <fullName evidence="12">Mitogen-activated protein kinase</fullName>
        <ecNumber evidence="12">2.7.11.24</ecNumber>
    </recommendedName>
</protein>
<evidence type="ECO:0000256" key="4">
    <source>
        <dbReference type="ARBA" id="ARBA00022741"/>
    </source>
</evidence>
<evidence type="ECO:0000256" key="1">
    <source>
        <dbReference type="ARBA" id="ARBA00022527"/>
    </source>
</evidence>
<dbReference type="SMART" id="SM00220">
    <property type="entry name" value="S_TKc"/>
    <property type="match status" value="1"/>
</dbReference>
<dbReference type="Gene3D" id="3.30.200.20">
    <property type="entry name" value="Phosphorylase Kinase, domain 1"/>
    <property type="match status" value="1"/>
</dbReference>
<comment type="similarity">
    <text evidence="12">Belongs to the protein kinase superfamily. Ser/Thr protein kinase family. MAP kinase subfamily.</text>
</comment>
<name>A0AA85AHM7_9TREM</name>
<dbReference type="PROSITE" id="PS00107">
    <property type="entry name" value="PROTEIN_KINASE_ATP"/>
    <property type="match status" value="1"/>
</dbReference>